<evidence type="ECO:0000313" key="1">
    <source>
        <dbReference type="EMBL" id="ELR23414.1"/>
    </source>
</evidence>
<dbReference type="VEuPathDB" id="AmoebaDB:ACA1_070000"/>
<accession>L8HCY5</accession>
<sequence>MASSDNAELLAQLKKKGWTHVRKFAPVWAQKLTVATEVHTLEGVERAPAGHMLCRGVAGELWPQQEERLLAKYKPTGTYDGPWRKYVPDPKQQGFFASPAPHDFVLHTSYGVMHGKKGDYVLKNFADGNVEVPRDVWVVDRKLFNRTYTKMITQTDVGAISAFLKLSGAGAAEQQKLPQA</sequence>
<keyword evidence="2" id="KW-1185">Reference proteome</keyword>
<dbReference type="EMBL" id="KB007857">
    <property type="protein sequence ID" value="ELR23414.1"/>
    <property type="molecule type" value="Genomic_DNA"/>
</dbReference>
<evidence type="ECO:0000313" key="2">
    <source>
        <dbReference type="Proteomes" id="UP000011083"/>
    </source>
</evidence>
<name>L8HCY5_ACACF</name>
<proteinExistence type="predicted"/>
<organism evidence="1 2">
    <name type="scientific">Acanthamoeba castellanii (strain ATCC 30010 / Neff)</name>
    <dbReference type="NCBI Taxonomy" id="1257118"/>
    <lineage>
        <taxon>Eukaryota</taxon>
        <taxon>Amoebozoa</taxon>
        <taxon>Discosea</taxon>
        <taxon>Longamoebia</taxon>
        <taxon>Centramoebida</taxon>
        <taxon>Acanthamoebidae</taxon>
        <taxon>Acanthamoeba</taxon>
    </lineage>
</organism>
<dbReference type="KEGG" id="acan:ACA1_070000"/>
<protein>
    <submittedName>
        <fullName evidence="1">Uncharacterized protein</fullName>
    </submittedName>
</protein>
<dbReference type="RefSeq" id="XP_004352942.1">
    <property type="nucleotide sequence ID" value="XM_004352890.1"/>
</dbReference>
<dbReference type="GeneID" id="14924389"/>
<reference evidence="1 2" key="1">
    <citation type="journal article" date="2013" name="Genome Biol.">
        <title>Genome of Acanthamoeba castellanii highlights extensive lateral gene transfer and early evolution of tyrosine kinase signaling.</title>
        <authorList>
            <person name="Clarke M."/>
            <person name="Lohan A.J."/>
            <person name="Liu B."/>
            <person name="Lagkouvardos I."/>
            <person name="Roy S."/>
            <person name="Zafar N."/>
            <person name="Bertelli C."/>
            <person name="Schilde C."/>
            <person name="Kianianmomeni A."/>
            <person name="Burglin T.R."/>
            <person name="Frech C."/>
            <person name="Turcotte B."/>
            <person name="Kopec K.O."/>
            <person name="Synnott J.M."/>
            <person name="Choo C."/>
            <person name="Paponov I."/>
            <person name="Finkler A."/>
            <person name="Soon Heng Tan C."/>
            <person name="Hutchins A.P."/>
            <person name="Weinmeier T."/>
            <person name="Rattei T."/>
            <person name="Chu J.S."/>
            <person name="Gimenez G."/>
            <person name="Irimia M."/>
            <person name="Rigden D.J."/>
            <person name="Fitzpatrick D.A."/>
            <person name="Lorenzo-Morales J."/>
            <person name="Bateman A."/>
            <person name="Chiu C.H."/>
            <person name="Tang P."/>
            <person name="Hegemann P."/>
            <person name="Fromm H."/>
            <person name="Raoult D."/>
            <person name="Greub G."/>
            <person name="Miranda-Saavedra D."/>
            <person name="Chen N."/>
            <person name="Nash P."/>
            <person name="Ginger M.L."/>
            <person name="Horn M."/>
            <person name="Schaap P."/>
            <person name="Caler L."/>
            <person name="Loftus B."/>
        </authorList>
    </citation>
    <scope>NUCLEOTIDE SEQUENCE [LARGE SCALE GENOMIC DNA]</scope>
    <source>
        <strain evidence="1 2">Neff</strain>
    </source>
</reference>
<gene>
    <name evidence="1" type="ORF">ACA1_070000</name>
</gene>
<dbReference type="Proteomes" id="UP000011083">
    <property type="component" value="Unassembled WGS sequence"/>
</dbReference>
<dbReference type="AlphaFoldDB" id="L8HCY5"/>